<protein>
    <recommendedName>
        <fullName evidence="1">Roadblock/LAMTOR2 domain-containing protein</fullName>
    </recommendedName>
</protein>
<reference evidence="3" key="1">
    <citation type="submission" date="2016-12" db="EMBL/GenBank/DDBJ databases">
        <title>Complete Genome Sequence of Beggiatoa leptomitiformis D-401.</title>
        <authorList>
            <person name="Fomenkov A."/>
            <person name="Vincze T."/>
            <person name="Grabovich M."/>
            <person name="Anton B.P."/>
            <person name="Dubinina G."/>
            <person name="Orlova M."/>
            <person name="Belousova E."/>
            <person name="Roberts R.J."/>
        </authorList>
    </citation>
    <scope>NUCLEOTIDE SEQUENCE [LARGE SCALE GENOMIC DNA]</scope>
    <source>
        <strain evidence="3">D-401</strain>
    </source>
</reference>
<evidence type="ECO:0000259" key="1">
    <source>
        <dbReference type="SMART" id="SM00960"/>
    </source>
</evidence>
<dbReference type="InterPro" id="IPR004942">
    <property type="entry name" value="Roadblock/LAMTOR2_dom"/>
</dbReference>
<name>A0A2N9Y9X4_9GAMM</name>
<dbReference type="Pfam" id="PF03259">
    <property type="entry name" value="Robl_LC7"/>
    <property type="match status" value="1"/>
</dbReference>
<sequence length="130" mass="14127">MAMFSTIQLKQIEQRLGKLLEDCNAMDACVVATLDGHLIAMRQKANQYSLDRLATMGSTLMSLGDTITAELRMGGCENVISENKGGIIAFMHVNQDLVLVSLTTHKNALGMLLSHSRRCAEELAKMVTGA</sequence>
<dbReference type="SUPFAM" id="SSF103196">
    <property type="entry name" value="Roadblock/LC7 domain"/>
    <property type="match status" value="1"/>
</dbReference>
<evidence type="ECO:0000313" key="2">
    <source>
        <dbReference type="EMBL" id="AUI67258.1"/>
    </source>
</evidence>
<dbReference type="STRING" id="288004.AL038_05815"/>
<dbReference type="SMART" id="SM00960">
    <property type="entry name" value="Robl_LC7"/>
    <property type="match status" value="1"/>
</dbReference>
<dbReference type="Proteomes" id="UP000234271">
    <property type="component" value="Chromosome"/>
</dbReference>
<feature type="domain" description="Roadblock/LAMTOR2" evidence="1">
    <location>
        <begin position="16"/>
        <end position="103"/>
    </location>
</feature>
<dbReference type="Gene3D" id="3.30.450.30">
    <property type="entry name" value="Dynein light chain 2a, cytoplasmic"/>
    <property type="match status" value="1"/>
</dbReference>
<accession>A0A2N9Y9X4</accession>
<gene>
    <name evidence="2" type="ORF">BLE401_00155</name>
</gene>
<dbReference type="EMBL" id="CP018889">
    <property type="protein sequence ID" value="AUI67258.1"/>
    <property type="molecule type" value="Genomic_DNA"/>
</dbReference>
<keyword evidence="3" id="KW-1185">Reference proteome</keyword>
<dbReference type="OrthoDB" id="5624776at2"/>
<dbReference type="AlphaFoldDB" id="A0A2N9Y9X4"/>
<organism evidence="2 3">
    <name type="scientific">Beggiatoa leptomitoformis</name>
    <dbReference type="NCBI Taxonomy" id="288004"/>
    <lineage>
        <taxon>Bacteria</taxon>
        <taxon>Pseudomonadati</taxon>
        <taxon>Pseudomonadota</taxon>
        <taxon>Gammaproteobacteria</taxon>
        <taxon>Thiotrichales</taxon>
        <taxon>Thiotrichaceae</taxon>
        <taxon>Beggiatoa</taxon>
    </lineage>
</organism>
<proteinExistence type="predicted"/>
<dbReference type="RefSeq" id="WP_062150331.1">
    <property type="nucleotide sequence ID" value="NZ_CP012373.2"/>
</dbReference>
<evidence type="ECO:0000313" key="3">
    <source>
        <dbReference type="Proteomes" id="UP000234271"/>
    </source>
</evidence>
<dbReference type="KEGG" id="blep:AL038_05815"/>